<dbReference type="InterPro" id="IPR029787">
    <property type="entry name" value="Nucleotide_cyclase"/>
</dbReference>
<dbReference type="Gene3D" id="3.30.450.40">
    <property type="match status" value="1"/>
</dbReference>
<dbReference type="CDD" id="cd01949">
    <property type="entry name" value="GGDEF"/>
    <property type="match status" value="1"/>
</dbReference>
<reference evidence="2" key="1">
    <citation type="submission" date="2018-06" db="EMBL/GenBank/DDBJ databases">
        <authorList>
            <person name="Zhirakovskaya E."/>
        </authorList>
    </citation>
    <scope>NUCLEOTIDE SEQUENCE</scope>
</reference>
<feature type="domain" description="GGDEF" evidence="1">
    <location>
        <begin position="254"/>
        <end position="387"/>
    </location>
</feature>
<name>A0A3B0UZ98_9ZZZZ</name>
<dbReference type="AlphaFoldDB" id="A0A3B0UZ98"/>
<dbReference type="SMART" id="SM00267">
    <property type="entry name" value="GGDEF"/>
    <property type="match status" value="1"/>
</dbReference>
<protein>
    <recommendedName>
        <fullName evidence="1">GGDEF domain-containing protein</fullName>
    </recommendedName>
</protein>
<dbReference type="NCBIfam" id="TIGR00254">
    <property type="entry name" value="GGDEF"/>
    <property type="match status" value="1"/>
</dbReference>
<dbReference type="GO" id="GO:0005886">
    <property type="term" value="C:plasma membrane"/>
    <property type="evidence" value="ECO:0007669"/>
    <property type="project" value="TreeGrafter"/>
</dbReference>
<sequence>QTAAGDKEEKGFFILTADRRQTGVWADEDRALLRLCADKMIKERDFGELLSGVEHERSLLQKICGGLRELNRGLGLESVFKATAGAVNNLLAVDFIAISLLGDDIHYIAFVSGGRYEELTGMEYDCGEGLVGQVLKLNRPLPANASYRGPAPVFSSKHCLDGFKSLLIVPLCPEKGCPIGTLTVAAVRDDIFGGEERDFLGLIADQAAIKIDLAQAHELISKMATTDGLTSLANHRSFQHGFDVMLHRAKRRESPLAMIICDIDFFKKFNDNYGHQFGDQVLKAVAGVMARDVRREDLAARYGGEEFALILENSDKQGARLMAERIRCDIAALKFKIDGREVGVTISAGIAAYPEDARLKSEIIELADQALYQAKEQGRNQTVLASSH</sequence>
<accession>A0A3B0UZ98</accession>
<dbReference type="InterPro" id="IPR003018">
    <property type="entry name" value="GAF"/>
</dbReference>
<dbReference type="PANTHER" id="PTHR45138">
    <property type="entry name" value="REGULATORY COMPONENTS OF SENSORY TRANSDUCTION SYSTEM"/>
    <property type="match status" value="1"/>
</dbReference>
<dbReference type="InterPro" id="IPR029016">
    <property type="entry name" value="GAF-like_dom_sf"/>
</dbReference>
<dbReference type="Pfam" id="PF01590">
    <property type="entry name" value="GAF"/>
    <property type="match status" value="1"/>
</dbReference>
<dbReference type="InterPro" id="IPR050469">
    <property type="entry name" value="Diguanylate_Cyclase"/>
</dbReference>
<dbReference type="GO" id="GO:1902201">
    <property type="term" value="P:negative regulation of bacterial-type flagellum-dependent cell motility"/>
    <property type="evidence" value="ECO:0007669"/>
    <property type="project" value="TreeGrafter"/>
</dbReference>
<evidence type="ECO:0000259" key="1">
    <source>
        <dbReference type="PROSITE" id="PS50887"/>
    </source>
</evidence>
<dbReference type="InterPro" id="IPR000160">
    <property type="entry name" value="GGDEF_dom"/>
</dbReference>
<dbReference type="SUPFAM" id="SSF55073">
    <property type="entry name" value="Nucleotide cyclase"/>
    <property type="match status" value="1"/>
</dbReference>
<gene>
    <name evidence="2" type="ORF">MNBD_DELTA03-109</name>
</gene>
<proteinExistence type="predicted"/>
<dbReference type="GO" id="GO:0043709">
    <property type="term" value="P:cell adhesion involved in single-species biofilm formation"/>
    <property type="evidence" value="ECO:0007669"/>
    <property type="project" value="TreeGrafter"/>
</dbReference>
<dbReference type="SMART" id="SM00065">
    <property type="entry name" value="GAF"/>
    <property type="match status" value="1"/>
</dbReference>
<dbReference type="Pfam" id="PF00990">
    <property type="entry name" value="GGDEF"/>
    <property type="match status" value="1"/>
</dbReference>
<dbReference type="FunFam" id="3.30.70.270:FF:000001">
    <property type="entry name" value="Diguanylate cyclase domain protein"/>
    <property type="match status" value="1"/>
</dbReference>
<feature type="non-terminal residue" evidence="2">
    <location>
        <position position="1"/>
    </location>
</feature>
<dbReference type="EMBL" id="UOEX01000074">
    <property type="protein sequence ID" value="VAW33980.1"/>
    <property type="molecule type" value="Genomic_DNA"/>
</dbReference>
<dbReference type="InterPro" id="IPR043128">
    <property type="entry name" value="Rev_trsase/Diguanyl_cyclase"/>
</dbReference>
<dbReference type="Gene3D" id="3.30.70.270">
    <property type="match status" value="1"/>
</dbReference>
<dbReference type="PANTHER" id="PTHR45138:SF9">
    <property type="entry name" value="DIGUANYLATE CYCLASE DGCM-RELATED"/>
    <property type="match status" value="1"/>
</dbReference>
<organism evidence="2">
    <name type="scientific">hydrothermal vent metagenome</name>
    <dbReference type="NCBI Taxonomy" id="652676"/>
    <lineage>
        <taxon>unclassified sequences</taxon>
        <taxon>metagenomes</taxon>
        <taxon>ecological metagenomes</taxon>
    </lineage>
</organism>
<dbReference type="PROSITE" id="PS50887">
    <property type="entry name" value="GGDEF"/>
    <property type="match status" value="1"/>
</dbReference>
<dbReference type="GO" id="GO:0052621">
    <property type="term" value="F:diguanylate cyclase activity"/>
    <property type="evidence" value="ECO:0007669"/>
    <property type="project" value="TreeGrafter"/>
</dbReference>
<dbReference type="SUPFAM" id="SSF55781">
    <property type="entry name" value="GAF domain-like"/>
    <property type="match status" value="1"/>
</dbReference>
<evidence type="ECO:0000313" key="2">
    <source>
        <dbReference type="EMBL" id="VAW33980.1"/>
    </source>
</evidence>